<comment type="caution">
    <text evidence="2">The sequence shown here is derived from an EMBL/GenBank/DDBJ whole genome shotgun (WGS) entry which is preliminary data.</text>
</comment>
<dbReference type="Pfam" id="PF03929">
    <property type="entry name" value="PepSY_TM"/>
    <property type="match status" value="1"/>
</dbReference>
<dbReference type="EMBL" id="SNVV01000028">
    <property type="protein sequence ID" value="TDN46049.1"/>
    <property type="molecule type" value="Genomic_DNA"/>
</dbReference>
<evidence type="ECO:0000256" key="1">
    <source>
        <dbReference type="SAM" id="Phobius"/>
    </source>
</evidence>
<keyword evidence="1" id="KW-0472">Membrane</keyword>
<sequence length="123" mass="13082">MPPGGMFYSPEFGIHGVAFFHPEEGHGAGGVGHRSLYFDGVDGSLLGSREPWTGTAADLFVQAQFPLHSGRILGLPGRILISAMGLVVAMLSVTGVYIWWKKCKARLRKASAATRNTLAGAAR</sequence>
<organism evidence="2 3">
    <name type="scientific">Azoarcus indigens</name>
    <dbReference type="NCBI Taxonomy" id="29545"/>
    <lineage>
        <taxon>Bacteria</taxon>
        <taxon>Pseudomonadati</taxon>
        <taxon>Pseudomonadota</taxon>
        <taxon>Betaproteobacteria</taxon>
        <taxon>Rhodocyclales</taxon>
        <taxon>Zoogloeaceae</taxon>
        <taxon>Azoarcus</taxon>
    </lineage>
</organism>
<name>A0A4R6DNU8_9RHOO</name>
<feature type="transmembrane region" description="Helical" evidence="1">
    <location>
        <begin position="79"/>
        <end position="100"/>
    </location>
</feature>
<dbReference type="PANTHER" id="PTHR34219">
    <property type="entry name" value="IRON-REGULATED INNER MEMBRANE PROTEIN-RELATED"/>
    <property type="match status" value="1"/>
</dbReference>
<accession>A0A4R6DNU8</accession>
<protein>
    <submittedName>
        <fullName evidence="2">PepSY-associated transmembrane protein</fullName>
    </submittedName>
</protein>
<proteinExistence type="predicted"/>
<dbReference type="PANTHER" id="PTHR34219:SF5">
    <property type="entry name" value="BLR4505 PROTEIN"/>
    <property type="match status" value="1"/>
</dbReference>
<reference evidence="2 3" key="1">
    <citation type="submission" date="2019-03" db="EMBL/GenBank/DDBJ databases">
        <title>Genomic Encyclopedia of Type Strains, Phase IV (KMG-IV): sequencing the most valuable type-strain genomes for metagenomic binning, comparative biology and taxonomic classification.</title>
        <authorList>
            <person name="Goeker M."/>
        </authorList>
    </citation>
    <scope>NUCLEOTIDE SEQUENCE [LARGE SCALE GENOMIC DNA]</scope>
    <source>
        <strain evidence="2 3">DSM 12121</strain>
    </source>
</reference>
<evidence type="ECO:0000313" key="2">
    <source>
        <dbReference type="EMBL" id="TDN46049.1"/>
    </source>
</evidence>
<dbReference type="Proteomes" id="UP000295129">
    <property type="component" value="Unassembled WGS sequence"/>
</dbReference>
<dbReference type="AlphaFoldDB" id="A0A4R6DNU8"/>
<keyword evidence="1" id="KW-1133">Transmembrane helix</keyword>
<evidence type="ECO:0000313" key="3">
    <source>
        <dbReference type="Proteomes" id="UP000295129"/>
    </source>
</evidence>
<dbReference type="InterPro" id="IPR005625">
    <property type="entry name" value="PepSY-ass_TM"/>
</dbReference>
<gene>
    <name evidence="2" type="ORF">C7389_12844</name>
</gene>
<keyword evidence="3" id="KW-1185">Reference proteome</keyword>
<keyword evidence="1 2" id="KW-0812">Transmembrane</keyword>